<dbReference type="InterPro" id="IPR013752">
    <property type="entry name" value="KPA_reductase"/>
</dbReference>
<keyword evidence="5 9" id="KW-0521">NADP</keyword>
<keyword evidence="9" id="KW-0566">Pantothenate biosynthesis</keyword>
<dbReference type="InterPro" id="IPR008927">
    <property type="entry name" value="6-PGluconate_DH-like_C_sf"/>
</dbReference>
<accession>A0A4S4A4D4</accession>
<sequence length="312" mass="33659">MTTILIVGIGGVGGYFGGLLAKAFQNDTTVAVQFLARGKNLDAIHANGLTIVKGPDSSTVFPKKASDSPSDLNKADYIILCTKTYDLESTLVQLQDCITEKTVILPLLNGLDSTLKIKRHYPNAMVLEGCVYLVSRLSAPGIVTNSGNIESLFFGSDSVSDERLLQLETLLKQAGIQATLTPDILSVLWEKFIFVSAIATATSFYDQSIGEILENPDKRDTLLALLTEVYTLAKAKKIPLPEDSVATTLANIETLPFAATSSLHSDFKNGKDQTELESLTGYVVSEGLNYAIATPVYEKLYSALQAKKKPAL</sequence>
<dbReference type="GO" id="GO:0008677">
    <property type="term" value="F:2-dehydropantoate 2-reductase activity"/>
    <property type="evidence" value="ECO:0007669"/>
    <property type="project" value="UniProtKB-EC"/>
</dbReference>
<comment type="pathway">
    <text evidence="1 9">Cofactor biosynthesis; (R)-pantothenate biosynthesis; (R)-pantoate from 3-methyl-2-oxobutanoate: step 2/2.</text>
</comment>
<dbReference type="Gene3D" id="3.40.50.720">
    <property type="entry name" value="NAD(P)-binding Rossmann-like Domain"/>
    <property type="match status" value="1"/>
</dbReference>
<dbReference type="Gene3D" id="1.10.1040.10">
    <property type="entry name" value="N-(1-d-carboxylethyl)-l-norvaline Dehydrogenase, domain 2"/>
    <property type="match status" value="1"/>
</dbReference>
<dbReference type="PANTHER" id="PTHR21708">
    <property type="entry name" value="PROBABLE 2-DEHYDROPANTOATE 2-REDUCTASE"/>
    <property type="match status" value="1"/>
</dbReference>
<feature type="domain" description="Ketopantoate reductase N-terminal" evidence="10">
    <location>
        <begin position="4"/>
        <end position="155"/>
    </location>
</feature>
<keyword evidence="13" id="KW-1185">Reference proteome</keyword>
<dbReference type="InterPro" id="IPR003710">
    <property type="entry name" value="ApbA"/>
</dbReference>
<evidence type="ECO:0000256" key="7">
    <source>
        <dbReference type="ARBA" id="ARBA00032024"/>
    </source>
</evidence>
<dbReference type="Proteomes" id="UP000307507">
    <property type="component" value="Unassembled WGS sequence"/>
</dbReference>
<dbReference type="InterPro" id="IPR013332">
    <property type="entry name" value="KPR_N"/>
</dbReference>
<dbReference type="NCBIfam" id="TIGR00745">
    <property type="entry name" value="apbA_panE"/>
    <property type="match status" value="1"/>
</dbReference>
<evidence type="ECO:0000256" key="5">
    <source>
        <dbReference type="ARBA" id="ARBA00022857"/>
    </source>
</evidence>
<reference evidence="12 13" key="1">
    <citation type="submission" date="2019-04" db="EMBL/GenBank/DDBJ databases">
        <title>Flavobacterium sp. nov. isolated from construction timber.</title>
        <authorList>
            <person name="Lin S.-Y."/>
            <person name="Chang C.-T."/>
            <person name="Young C.-C."/>
        </authorList>
    </citation>
    <scope>NUCLEOTIDE SEQUENCE [LARGE SCALE GENOMIC DNA]</scope>
    <source>
        <strain evidence="12 13">CC-CTC003</strain>
    </source>
</reference>
<evidence type="ECO:0000256" key="4">
    <source>
        <dbReference type="ARBA" id="ARBA00019465"/>
    </source>
</evidence>
<evidence type="ECO:0000313" key="13">
    <source>
        <dbReference type="Proteomes" id="UP000307507"/>
    </source>
</evidence>
<dbReference type="GO" id="GO:0005737">
    <property type="term" value="C:cytoplasm"/>
    <property type="evidence" value="ECO:0007669"/>
    <property type="project" value="TreeGrafter"/>
</dbReference>
<evidence type="ECO:0000256" key="1">
    <source>
        <dbReference type="ARBA" id="ARBA00004994"/>
    </source>
</evidence>
<dbReference type="RefSeq" id="WP_136401844.1">
    <property type="nucleotide sequence ID" value="NZ_SSNZ01000001.1"/>
</dbReference>
<gene>
    <name evidence="12" type="ORF">E6C50_03720</name>
</gene>
<dbReference type="InterPro" id="IPR013328">
    <property type="entry name" value="6PGD_dom2"/>
</dbReference>
<evidence type="ECO:0000313" key="12">
    <source>
        <dbReference type="EMBL" id="THF53321.1"/>
    </source>
</evidence>
<evidence type="ECO:0000256" key="9">
    <source>
        <dbReference type="RuleBase" id="RU362068"/>
    </source>
</evidence>
<dbReference type="UniPathway" id="UPA00028">
    <property type="reaction ID" value="UER00004"/>
</dbReference>
<comment type="catalytic activity">
    <reaction evidence="8 9">
        <text>(R)-pantoate + NADP(+) = 2-dehydropantoate + NADPH + H(+)</text>
        <dbReference type="Rhea" id="RHEA:16233"/>
        <dbReference type="ChEBI" id="CHEBI:11561"/>
        <dbReference type="ChEBI" id="CHEBI:15378"/>
        <dbReference type="ChEBI" id="CHEBI:15980"/>
        <dbReference type="ChEBI" id="CHEBI:57783"/>
        <dbReference type="ChEBI" id="CHEBI:58349"/>
        <dbReference type="EC" id="1.1.1.169"/>
    </reaction>
</comment>
<dbReference type="EMBL" id="SSNZ01000001">
    <property type="protein sequence ID" value="THF53321.1"/>
    <property type="molecule type" value="Genomic_DNA"/>
</dbReference>
<organism evidence="12 13">
    <name type="scientific">Flavobacterium supellecticarium</name>
    <dbReference type="NCBI Taxonomy" id="2565924"/>
    <lineage>
        <taxon>Bacteria</taxon>
        <taxon>Pseudomonadati</taxon>
        <taxon>Bacteroidota</taxon>
        <taxon>Flavobacteriia</taxon>
        <taxon>Flavobacteriales</taxon>
        <taxon>Flavobacteriaceae</taxon>
        <taxon>Flavobacterium</taxon>
    </lineage>
</organism>
<evidence type="ECO:0000259" key="11">
    <source>
        <dbReference type="Pfam" id="PF08546"/>
    </source>
</evidence>
<dbReference type="AlphaFoldDB" id="A0A4S4A4D4"/>
<dbReference type="InterPro" id="IPR051402">
    <property type="entry name" value="KPR-Related"/>
</dbReference>
<dbReference type="Pfam" id="PF08546">
    <property type="entry name" value="ApbA_C"/>
    <property type="match status" value="1"/>
</dbReference>
<protein>
    <recommendedName>
        <fullName evidence="4 9">2-dehydropantoate 2-reductase</fullName>
        <ecNumber evidence="3 9">1.1.1.169</ecNumber>
    </recommendedName>
    <alternativeName>
        <fullName evidence="7 9">Ketopantoate reductase</fullName>
    </alternativeName>
</protein>
<dbReference type="Pfam" id="PF02558">
    <property type="entry name" value="ApbA"/>
    <property type="match status" value="1"/>
</dbReference>
<evidence type="ECO:0000259" key="10">
    <source>
        <dbReference type="Pfam" id="PF02558"/>
    </source>
</evidence>
<dbReference type="GO" id="GO:0015940">
    <property type="term" value="P:pantothenate biosynthetic process"/>
    <property type="evidence" value="ECO:0007669"/>
    <property type="project" value="UniProtKB-UniPathway"/>
</dbReference>
<keyword evidence="6 9" id="KW-0560">Oxidoreductase</keyword>
<proteinExistence type="inferred from homology"/>
<evidence type="ECO:0000256" key="8">
    <source>
        <dbReference type="ARBA" id="ARBA00048793"/>
    </source>
</evidence>
<dbReference type="SUPFAM" id="SSF51735">
    <property type="entry name" value="NAD(P)-binding Rossmann-fold domains"/>
    <property type="match status" value="1"/>
</dbReference>
<evidence type="ECO:0000256" key="6">
    <source>
        <dbReference type="ARBA" id="ARBA00023002"/>
    </source>
</evidence>
<comment type="similarity">
    <text evidence="2 9">Belongs to the ketopantoate reductase family.</text>
</comment>
<dbReference type="SUPFAM" id="SSF48179">
    <property type="entry name" value="6-phosphogluconate dehydrogenase C-terminal domain-like"/>
    <property type="match status" value="1"/>
</dbReference>
<dbReference type="InterPro" id="IPR036291">
    <property type="entry name" value="NAD(P)-bd_dom_sf"/>
</dbReference>
<evidence type="ECO:0000256" key="3">
    <source>
        <dbReference type="ARBA" id="ARBA00013014"/>
    </source>
</evidence>
<comment type="function">
    <text evidence="9">Catalyzes the NADPH-dependent reduction of ketopantoate into pantoic acid.</text>
</comment>
<evidence type="ECO:0000256" key="2">
    <source>
        <dbReference type="ARBA" id="ARBA00007870"/>
    </source>
</evidence>
<dbReference type="EC" id="1.1.1.169" evidence="3 9"/>
<comment type="caution">
    <text evidence="12">The sequence shown here is derived from an EMBL/GenBank/DDBJ whole genome shotgun (WGS) entry which is preliminary data.</text>
</comment>
<dbReference type="PANTHER" id="PTHR21708:SF26">
    <property type="entry name" value="2-DEHYDROPANTOATE 2-REDUCTASE"/>
    <property type="match status" value="1"/>
</dbReference>
<name>A0A4S4A4D4_9FLAO</name>
<dbReference type="OrthoDB" id="9796561at2"/>
<feature type="domain" description="Ketopantoate reductase C-terminal" evidence="11">
    <location>
        <begin position="183"/>
        <end position="307"/>
    </location>
</feature>